<name>A0ABW4JIB7_9BACL</name>
<evidence type="ECO:0000256" key="2">
    <source>
        <dbReference type="ARBA" id="ARBA00012438"/>
    </source>
</evidence>
<evidence type="ECO:0000313" key="10">
    <source>
        <dbReference type="Proteomes" id="UP001597079"/>
    </source>
</evidence>
<dbReference type="Gene3D" id="3.30.565.10">
    <property type="entry name" value="Histidine kinase-like ATPase, C-terminal domain"/>
    <property type="match status" value="1"/>
</dbReference>
<dbReference type="InterPro" id="IPR011712">
    <property type="entry name" value="Sig_transdc_His_kin_sub3_dim/P"/>
</dbReference>
<keyword evidence="10" id="KW-1185">Reference proteome</keyword>
<feature type="transmembrane region" description="Helical" evidence="6">
    <location>
        <begin position="35"/>
        <end position="54"/>
    </location>
</feature>
<reference evidence="10" key="1">
    <citation type="journal article" date="2019" name="Int. J. Syst. Evol. Microbiol.">
        <title>The Global Catalogue of Microorganisms (GCM) 10K type strain sequencing project: providing services to taxonomists for standard genome sequencing and annotation.</title>
        <authorList>
            <consortium name="The Broad Institute Genomics Platform"/>
            <consortium name="The Broad Institute Genome Sequencing Center for Infectious Disease"/>
            <person name="Wu L."/>
            <person name="Ma J."/>
        </authorList>
    </citation>
    <scope>NUCLEOTIDE SEQUENCE [LARGE SCALE GENOMIC DNA]</scope>
    <source>
        <strain evidence="10">CGMCC 1.12286</strain>
    </source>
</reference>
<evidence type="ECO:0000256" key="1">
    <source>
        <dbReference type="ARBA" id="ARBA00000085"/>
    </source>
</evidence>
<keyword evidence="5" id="KW-0902">Two-component regulatory system</keyword>
<proteinExistence type="predicted"/>
<dbReference type="InterPro" id="IPR050482">
    <property type="entry name" value="Sensor_HK_TwoCompSys"/>
</dbReference>
<dbReference type="Pfam" id="PF02518">
    <property type="entry name" value="HATPase_c"/>
    <property type="match status" value="1"/>
</dbReference>
<keyword evidence="3" id="KW-0808">Transferase</keyword>
<evidence type="ECO:0000259" key="7">
    <source>
        <dbReference type="Pfam" id="PF02518"/>
    </source>
</evidence>
<protein>
    <recommendedName>
        <fullName evidence="2">histidine kinase</fullName>
        <ecNumber evidence="2">2.7.13.3</ecNumber>
    </recommendedName>
</protein>
<evidence type="ECO:0000256" key="3">
    <source>
        <dbReference type="ARBA" id="ARBA00022679"/>
    </source>
</evidence>
<dbReference type="GO" id="GO:0016301">
    <property type="term" value="F:kinase activity"/>
    <property type="evidence" value="ECO:0007669"/>
    <property type="project" value="UniProtKB-KW"/>
</dbReference>
<accession>A0ABW4JIB7</accession>
<dbReference type="EMBL" id="JBHUCX010000027">
    <property type="protein sequence ID" value="MFD1675185.1"/>
    <property type="molecule type" value="Genomic_DNA"/>
</dbReference>
<evidence type="ECO:0000256" key="6">
    <source>
        <dbReference type="SAM" id="Phobius"/>
    </source>
</evidence>
<feature type="transmembrane region" description="Helical" evidence="6">
    <location>
        <begin position="61"/>
        <end position="88"/>
    </location>
</feature>
<dbReference type="PANTHER" id="PTHR24421">
    <property type="entry name" value="NITRATE/NITRITE SENSOR PROTEIN NARX-RELATED"/>
    <property type="match status" value="1"/>
</dbReference>
<keyword evidence="4 9" id="KW-0418">Kinase</keyword>
<evidence type="ECO:0000259" key="8">
    <source>
        <dbReference type="Pfam" id="PF07730"/>
    </source>
</evidence>
<comment type="caution">
    <text evidence="9">The sequence shown here is derived from an EMBL/GenBank/DDBJ whole genome shotgun (WGS) entry which is preliminary data.</text>
</comment>
<comment type="catalytic activity">
    <reaction evidence="1">
        <text>ATP + protein L-histidine = ADP + protein N-phospho-L-histidine.</text>
        <dbReference type="EC" id="2.7.13.3"/>
    </reaction>
</comment>
<keyword evidence="6" id="KW-0812">Transmembrane</keyword>
<dbReference type="Proteomes" id="UP001597079">
    <property type="component" value="Unassembled WGS sequence"/>
</dbReference>
<sequence length="405" mass="44766">MQWTKKNSRRVFYFYLAQLLFSAVYLIYAPSGARALLGAALLIVFGVCYSFGYFATGVKRFWFVMGQIVIIWMLAWWLSPGYFAILYYPVATLSFMSRRSMVWGFGILAAGSAVELGWLLRGDYHADLLMYAPVAASICFGILSMSFMIRSFRKLGTANEKLARANAQIERLTKGAERDRISRDLHDVMGHQLSMITLKAQVAAKLLARGHDEALALAEVQDIERAAREALTQVREYVADMRQPDFQDEWSAAQTLLTAANIDCTFALGDVSCMEGAVYQVMAMCLREAVTNIVRHSAARKAWLGLEVDEDGFVHLCIADDGRGFEQRHIASVTAVDGSTSGGNGIKGMRARVAAVGGQMHLWDKGCGAMTAPAQLRALPWQPSVVVHIVAPEDEGKDIAQERVQ</sequence>
<feature type="transmembrane region" description="Helical" evidence="6">
    <location>
        <begin position="12"/>
        <end position="29"/>
    </location>
</feature>
<gene>
    <name evidence="9" type="ORF">ACFSB2_10820</name>
</gene>
<evidence type="ECO:0000313" key="9">
    <source>
        <dbReference type="EMBL" id="MFD1675185.1"/>
    </source>
</evidence>
<feature type="domain" description="Histidine kinase/HSP90-like ATPase" evidence="7">
    <location>
        <begin position="284"/>
        <end position="362"/>
    </location>
</feature>
<dbReference type="CDD" id="cd16917">
    <property type="entry name" value="HATPase_UhpB-NarQ-NarX-like"/>
    <property type="match status" value="1"/>
</dbReference>
<feature type="transmembrane region" description="Helical" evidence="6">
    <location>
        <begin position="128"/>
        <end position="149"/>
    </location>
</feature>
<evidence type="ECO:0000256" key="4">
    <source>
        <dbReference type="ARBA" id="ARBA00022777"/>
    </source>
</evidence>
<dbReference type="Gene3D" id="1.20.5.1930">
    <property type="match status" value="1"/>
</dbReference>
<dbReference type="EC" id="2.7.13.3" evidence="2"/>
<organism evidence="9 10">
    <name type="scientific">Alicyclobacillus fodiniaquatilis</name>
    <dbReference type="NCBI Taxonomy" id="1661150"/>
    <lineage>
        <taxon>Bacteria</taxon>
        <taxon>Bacillati</taxon>
        <taxon>Bacillota</taxon>
        <taxon>Bacilli</taxon>
        <taxon>Bacillales</taxon>
        <taxon>Alicyclobacillaceae</taxon>
        <taxon>Alicyclobacillus</taxon>
    </lineage>
</organism>
<keyword evidence="6" id="KW-0472">Membrane</keyword>
<keyword evidence="6" id="KW-1133">Transmembrane helix</keyword>
<dbReference type="RefSeq" id="WP_377943058.1">
    <property type="nucleotide sequence ID" value="NZ_JBHUCX010000027.1"/>
</dbReference>
<dbReference type="SUPFAM" id="SSF55874">
    <property type="entry name" value="ATPase domain of HSP90 chaperone/DNA topoisomerase II/histidine kinase"/>
    <property type="match status" value="1"/>
</dbReference>
<feature type="transmembrane region" description="Helical" evidence="6">
    <location>
        <begin position="100"/>
        <end position="121"/>
    </location>
</feature>
<feature type="domain" description="Signal transduction histidine kinase subgroup 3 dimerisation and phosphoacceptor" evidence="8">
    <location>
        <begin position="177"/>
        <end position="244"/>
    </location>
</feature>
<dbReference type="InterPro" id="IPR003594">
    <property type="entry name" value="HATPase_dom"/>
</dbReference>
<evidence type="ECO:0000256" key="5">
    <source>
        <dbReference type="ARBA" id="ARBA00023012"/>
    </source>
</evidence>
<dbReference type="Pfam" id="PF07730">
    <property type="entry name" value="HisKA_3"/>
    <property type="match status" value="1"/>
</dbReference>
<dbReference type="PANTHER" id="PTHR24421:SF63">
    <property type="entry name" value="SENSOR HISTIDINE KINASE DESK"/>
    <property type="match status" value="1"/>
</dbReference>
<dbReference type="InterPro" id="IPR036890">
    <property type="entry name" value="HATPase_C_sf"/>
</dbReference>